<dbReference type="EMBL" id="GL377303">
    <property type="protein sequence ID" value="EFJ01100.1"/>
    <property type="molecule type" value="Genomic_DNA"/>
</dbReference>
<dbReference type="GO" id="GO:0005662">
    <property type="term" value="C:DNA replication factor A complex"/>
    <property type="evidence" value="ECO:0007669"/>
    <property type="project" value="TreeGrafter"/>
</dbReference>
<dbReference type="PANTHER" id="PTHR15114:SF1">
    <property type="entry name" value="REPLICATION PROTEIN A 14 KDA SUBUNIT"/>
    <property type="match status" value="1"/>
</dbReference>
<dbReference type="AlphaFoldDB" id="D8PWU9"/>
<proteinExistence type="inferred from homology"/>
<dbReference type="Pfam" id="PF08661">
    <property type="entry name" value="Rep_fac-A_3"/>
    <property type="match status" value="1"/>
</dbReference>
<evidence type="ECO:0000256" key="1">
    <source>
        <dbReference type="ARBA" id="ARBA00004123"/>
    </source>
</evidence>
<dbReference type="GO" id="GO:0003684">
    <property type="term" value="F:damaged DNA binding"/>
    <property type="evidence" value="ECO:0007669"/>
    <property type="project" value="TreeGrafter"/>
</dbReference>
<dbReference type="GO" id="GO:0006284">
    <property type="term" value="P:base-excision repair"/>
    <property type="evidence" value="ECO:0007669"/>
    <property type="project" value="TreeGrafter"/>
</dbReference>
<dbReference type="OrthoDB" id="188186at2759"/>
<evidence type="ECO:0000313" key="4">
    <source>
        <dbReference type="EMBL" id="EFJ01100.1"/>
    </source>
</evidence>
<dbReference type="STRING" id="578458.D8PWU9"/>
<dbReference type="KEGG" id="scm:SCHCO_02606181"/>
<dbReference type="HOGENOM" id="CLU_141922_1_1_1"/>
<accession>D8PWU9</accession>
<keyword evidence="5" id="KW-1185">Reference proteome</keyword>
<comment type="subcellular location">
    <subcellularLocation>
        <location evidence="1">Nucleus</location>
    </subcellularLocation>
</comment>
<dbReference type="InParanoid" id="D8PWU9"/>
<dbReference type="eggNOG" id="ENOG502SBIR">
    <property type="taxonomic scope" value="Eukaryota"/>
</dbReference>
<dbReference type="GO" id="GO:0003697">
    <property type="term" value="F:single-stranded DNA binding"/>
    <property type="evidence" value="ECO:0007669"/>
    <property type="project" value="TreeGrafter"/>
</dbReference>
<gene>
    <name evidence="4" type="ORF">SCHCODRAFT_105669</name>
</gene>
<name>D8PWU9_SCHCM</name>
<feature type="non-terminal residue" evidence="4">
    <location>
        <position position="121"/>
    </location>
</feature>
<dbReference type="GO" id="GO:0006260">
    <property type="term" value="P:DNA replication"/>
    <property type="evidence" value="ECO:0007669"/>
    <property type="project" value="InterPro"/>
</dbReference>
<dbReference type="OMA" id="MEITTTY"/>
<dbReference type="GO" id="GO:0006298">
    <property type="term" value="P:mismatch repair"/>
    <property type="evidence" value="ECO:0007669"/>
    <property type="project" value="TreeGrafter"/>
</dbReference>
<dbReference type="GO" id="GO:0006289">
    <property type="term" value="P:nucleotide-excision repair"/>
    <property type="evidence" value="ECO:0007669"/>
    <property type="project" value="TreeGrafter"/>
</dbReference>
<evidence type="ECO:0000256" key="2">
    <source>
        <dbReference type="ARBA" id="ARBA00009761"/>
    </source>
</evidence>
<dbReference type="SUPFAM" id="SSF50249">
    <property type="entry name" value="Nucleic acid-binding proteins"/>
    <property type="match status" value="1"/>
</dbReference>
<dbReference type="InterPro" id="IPR012340">
    <property type="entry name" value="NA-bd_OB-fold"/>
</dbReference>
<evidence type="ECO:0000256" key="3">
    <source>
        <dbReference type="ARBA" id="ARBA00023242"/>
    </source>
</evidence>
<dbReference type="GO" id="GO:0035861">
    <property type="term" value="C:site of double-strand break"/>
    <property type="evidence" value="ECO:0007669"/>
    <property type="project" value="TreeGrafter"/>
</dbReference>
<sequence length="121" mass="13581">MSQNEHISPFVNYAKLSSFTGKQVRLICKLKNFSSPREMKVETTDGGEVVVVVATKPEDTQPTSVYLEVIGLVQDSSTIKLAGLIELGDEIDMKLANDMIEQMHRPMFWQTIYGYHSETPA</sequence>
<dbReference type="InterPro" id="IPR013970">
    <property type="entry name" value="Rfa2"/>
</dbReference>
<dbReference type="Proteomes" id="UP000007431">
    <property type="component" value="Unassembled WGS sequence"/>
</dbReference>
<comment type="similarity">
    <text evidence="2">Belongs to the replication factor A protein 3 family.</text>
</comment>
<dbReference type="PANTHER" id="PTHR15114">
    <property type="entry name" value="REPLICATION PROTEIN A3"/>
    <property type="match status" value="1"/>
</dbReference>
<organism evidence="5">
    <name type="scientific">Schizophyllum commune (strain H4-8 / FGSC 9210)</name>
    <name type="common">Split gill fungus</name>
    <dbReference type="NCBI Taxonomy" id="578458"/>
    <lineage>
        <taxon>Eukaryota</taxon>
        <taxon>Fungi</taxon>
        <taxon>Dikarya</taxon>
        <taxon>Basidiomycota</taxon>
        <taxon>Agaricomycotina</taxon>
        <taxon>Agaricomycetes</taxon>
        <taxon>Agaricomycetidae</taxon>
        <taxon>Agaricales</taxon>
        <taxon>Schizophyllaceae</taxon>
        <taxon>Schizophyllum</taxon>
    </lineage>
</organism>
<reference evidence="4 5" key="1">
    <citation type="journal article" date="2010" name="Nat. Biotechnol.">
        <title>Genome sequence of the model mushroom Schizophyllum commune.</title>
        <authorList>
            <person name="Ohm R.A."/>
            <person name="de Jong J.F."/>
            <person name="Lugones L.G."/>
            <person name="Aerts A."/>
            <person name="Kothe E."/>
            <person name="Stajich J.E."/>
            <person name="de Vries R.P."/>
            <person name="Record E."/>
            <person name="Levasseur A."/>
            <person name="Baker S.E."/>
            <person name="Bartholomew K.A."/>
            <person name="Coutinho P.M."/>
            <person name="Erdmann S."/>
            <person name="Fowler T.J."/>
            <person name="Gathman A.C."/>
            <person name="Lombard V."/>
            <person name="Henrissat B."/>
            <person name="Knabe N."/>
            <person name="Kuees U."/>
            <person name="Lilly W.W."/>
            <person name="Lindquist E."/>
            <person name="Lucas S."/>
            <person name="Magnuson J.K."/>
            <person name="Piumi F."/>
            <person name="Raudaskoski M."/>
            <person name="Salamov A."/>
            <person name="Schmutz J."/>
            <person name="Schwarze F.W.M.R."/>
            <person name="vanKuyk P.A."/>
            <person name="Horton J.S."/>
            <person name="Grigoriev I.V."/>
            <person name="Woesten H.A.B."/>
        </authorList>
    </citation>
    <scope>NUCLEOTIDE SEQUENCE [LARGE SCALE GENOMIC DNA]</scope>
    <source>
        <strain evidence="5">H4-8 / FGSC 9210</strain>
    </source>
</reference>
<dbReference type="RefSeq" id="XP_003036002.1">
    <property type="nucleotide sequence ID" value="XM_003035956.1"/>
</dbReference>
<dbReference type="GO" id="GO:0000724">
    <property type="term" value="P:double-strand break repair via homologous recombination"/>
    <property type="evidence" value="ECO:0007669"/>
    <property type="project" value="TreeGrafter"/>
</dbReference>
<dbReference type="Gene3D" id="2.40.50.140">
    <property type="entry name" value="Nucleic acid-binding proteins"/>
    <property type="match status" value="1"/>
</dbReference>
<evidence type="ECO:0000313" key="5">
    <source>
        <dbReference type="Proteomes" id="UP000007431"/>
    </source>
</evidence>
<dbReference type="VEuPathDB" id="FungiDB:SCHCODRAFT_02606181"/>
<protein>
    <submittedName>
        <fullName evidence="4">Expressed protein</fullName>
    </submittedName>
</protein>
<keyword evidence="3" id="KW-0539">Nucleus</keyword>
<dbReference type="GeneID" id="9595856"/>